<dbReference type="OrthoDB" id="3730516at2"/>
<evidence type="ECO:0000313" key="1">
    <source>
        <dbReference type="EMBL" id="TQL58055.1"/>
    </source>
</evidence>
<comment type="caution">
    <text evidence="1">The sequence shown here is derived from an EMBL/GenBank/DDBJ whole genome shotgun (WGS) entry which is preliminary data.</text>
</comment>
<gene>
    <name evidence="1" type="ORF">FB460_1907</name>
</gene>
<dbReference type="Proteomes" id="UP000316196">
    <property type="component" value="Unassembled WGS sequence"/>
</dbReference>
<reference evidence="1 2" key="1">
    <citation type="submission" date="2019-06" db="EMBL/GenBank/DDBJ databases">
        <title>Sequencing the genomes of 1000 actinobacteria strains.</title>
        <authorList>
            <person name="Klenk H.-P."/>
        </authorList>
    </citation>
    <scope>NUCLEOTIDE SEQUENCE [LARGE SCALE GENOMIC DNA]</scope>
    <source>
        <strain evidence="1 2">DSM 8251</strain>
    </source>
</reference>
<dbReference type="GO" id="GO:0016740">
    <property type="term" value="F:transferase activity"/>
    <property type="evidence" value="ECO:0007669"/>
    <property type="project" value="UniProtKB-KW"/>
</dbReference>
<proteinExistence type="predicted"/>
<protein>
    <submittedName>
        <fullName evidence="1">Methylmalonyl-CoA carboxyltransferase large subunit</fullName>
    </submittedName>
</protein>
<dbReference type="AlphaFoldDB" id="A0A542ZCH5"/>
<dbReference type="RefSeq" id="WP_142093885.1">
    <property type="nucleotide sequence ID" value="NZ_BAAAMD010000004.1"/>
</dbReference>
<evidence type="ECO:0000313" key="2">
    <source>
        <dbReference type="Proteomes" id="UP000316196"/>
    </source>
</evidence>
<sequence>MAEDTAELLALVRGISERLEKVEGELAELKAARSKEIPEEVVMAISAAVAAYMGHRAKVKAVRFHRQGAWTAQGRSYVQSRSVPHVR</sequence>
<name>A0A542ZCH5_9ACTN</name>
<accession>A0A542ZCH5</accession>
<keyword evidence="1" id="KW-0808">Transferase</keyword>
<organism evidence="1 2">
    <name type="scientific">Propioniferax innocua</name>
    <dbReference type="NCBI Taxonomy" id="1753"/>
    <lineage>
        <taxon>Bacteria</taxon>
        <taxon>Bacillati</taxon>
        <taxon>Actinomycetota</taxon>
        <taxon>Actinomycetes</taxon>
        <taxon>Propionibacteriales</taxon>
        <taxon>Propionibacteriaceae</taxon>
        <taxon>Propioniferax</taxon>
    </lineage>
</organism>
<keyword evidence="2" id="KW-1185">Reference proteome</keyword>
<dbReference type="EMBL" id="VFOR01000002">
    <property type="protein sequence ID" value="TQL58055.1"/>
    <property type="molecule type" value="Genomic_DNA"/>
</dbReference>